<feature type="binding site" evidence="5">
    <location>
        <position position="250"/>
    </location>
    <ligand>
        <name>Fe cation</name>
        <dbReference type="ChEBI" id="CHEBI:24875"/>
    </ligand>
</feature>
<dbReference type="CDD" id="cd08342">
    <property type="entry name" value="HPPD_N_like"/>
    <property type="match status" value="1"/>
</dbReference>
<dbReference type="FunFam" id="3.10.180.10:FF:000018">
    <property type="entry name" value="4-hydroxyphenylpyruvate dioxygenase"/>
    <property type="match status" value="1"/>
</dbReference>
<dbReference type="GO" id="GO:0006572">
    <property type="term" value="P:L-tyrosine catabolic process"/>
    <property type="evidence" value="ECO:0007669"/>
    <property type="project" value="TreeGrafter"/>
</dbReference>
<dbReference type="PANTHER" id="PTHR11959:SF1">
    <property type="entry name" value="4-HYDROXYPHENYLPYRUVATE DIOXYGENASE"/>
    <property type="match status" value="1"/>
</dbReference>
<keyword evidence="3" id="KW-0677">Repeat</keyword>
<dbReference type="NCBIfam" id="TIGR01263">
    <property type="entry name" value="4HPPD"/>
    <property type="match status" value="1"/>
</dbReference>
<dbReference type="SUPFAM" id="SSF54593">
    <property type="entry name" value="Glyoxalase/Bleomycin resistance protein/Dihydroxybiphenyl dioxygenase"/>
    <property type="match status" value="1"/>
</dbReference>
<dbReference type="AlphaFoldDB" id="A0A845BFR8"/>
<dbReference type="PANTHER" id="PTHR11959">
    <property type="entry name" value="4-HYDROXYPHENYLPYRUVATE DIOXYGENASE"/>
    <property type="match status" value="1"/>
</dbReference>
<dbReference type="Proteomes" id="UP000460715">
    <property type="component" value="Unassembled WGS sequence"/>
</dbReference>
<sequence>MGPFPHDAPRPVVDDHNPMGTDGFAFVEFAHPEPAKLHALFRQMGFTAVARHRSRAVTLFRQGDINYLLNEEPGSHAVRFTEAHGPSVPSMGFRVVDAQHAYRRALELGAEPADPAAGGLTLDVPAIKGIGGSLIYFVDRYGETGSVYDADFEWLGEREPFPQGAGLFYIDHLTHNVHRGRMDVWYAFYSKLFNFRQIRYFDIKGEYTGLFSRALTSPDGRIRIPLNESADDESQIEEYLREYKGEGIQHIACGCNDIYGTIEGLRTAGLAFMPAPPDTYYERVDARLPGHGEDLARLKRNGILVDGEGVVEHRKARLLLQIFSANVIGPVFFEFIERKGDDGFGEGNFRALFESIEEDQLRRGVLSAASKRAAAPAK</sequence>
<feature type="domain" description="VOC" evidence="6">
    <location>
        <begin position="23"/>
        <end position="140"/>
    </location>
</feature>
<keyword evidence="2 5" id="KW-0479">Metal-binding</keyword>
<comment type="caution">
    <text evidence="7">The sequence shown here is derived from an EMBL/GenBank/DDBJ whole genome shotgun (WGS) entry which is preliminary data.</text>
</comment>
<evidence type="ECO:0000256" key="5">
    <source>
        <dbReference type="PIRSR" id="PIRSR009283-1"/>
    </source>
</evidence>
<evidence type="ECO:0000256" key="1">
    <source>
        <dbReference type="ARBA" id="ARBA00005877"/>
    </source>
</evidence>
<dbReference type="PIRSF" id="PIRSF009283">
    <property type="entry name" value="HPP_dOase"/>
    <property type="match status" value="1"/>
</dbReference>
<dbReference type="OrthoDB" id="9780241at2"/>
<dbReference type="InterPro" id="IPR029068">
    <property type="entry name" value="Glyas_Bleomycin-R_OHBP_Dase"/>
</dbReference>
<dbReference type="InterPro" id="IPR037523">
    <property type="entry name" value="VOC_core"/>
</dbReference>
<dbReference type="GO" id="GO:0003868">
    <property type="term" value="F:4-hydroxyphenylpyruvate dioxygenase activity"/>
    <property type="evidence" value="ECO:0007669"/>
    <property type="project" value="UniProtKB-EC"/>
</dbReference>
<evidence type="ECO:0000256" key="4">
    <source>
        <dbReference type="ARBA" id="ARBA00023004"/>
    </source>
</evidence>
<keyword evidence="7" id="KW-0560">Oxidoreductase</keyword>
<evidence type="ECO:0000313" key="8">
    <source>
        <dbReference type="Proteomes" id="UP000460715"/>
    </source>
</evidence>
<feature type="binding site" evidence="5">
    <location>
        <position position="334"/>
    </location>
    <ligand>
        <name>Fe cation</name>
        <dbReference type="ChEBI" id="CHEBI:24875"/>
    </ligand>
</feature>
<protein>
    <submittedName>
        <fullName evidence="7">4-hydroxyphenylpyruvate dioxygenase</fullName>
        <ecNumber evidence="7">1.13.11.27</ecNumber>
    </submittedName>
</protein>
<proteinExistence type="inferred from homology"/>
<evidence type="ECO:0000259" key="6">
    <source>
        <dbReference type="PROSITE" id="PS51819"/>
    </source>
</evidence>
<dbReference type="GO" id="GO:0046872">
    <property type="term" value="F:metal ion binding"/>
    <property type="evidence" value="ECO:0007669"/>
    <property type="project" value="UniProtKB-KW"/>
</dbReference>
<dbReference type="InterPro" id="IPR041735">
    <property type="entry name" value="4OHPhenylPyrv_dOase_C"/>
</dbReference>
<organism evidence="7 8">
    <name type="scientific">Teichococcus coralli</name>
    <dbReference type="NCBI Taxonomy" id="2545983"/>
    <lineage>
        <taxon>Bacteria</taxon>
        <taxon>Pseudomonadati</taxon>
        <taxon>Pseudomonadota</taxon>
        <taxon>Alphaproteobacteria</taxon>
        <taxon>Acetobacterales</taxon>
        <taxon>Roseomonadaceae</taxon>
        <taxon>Roseomonas</taxon>
    </lineage>
</organism>
<dbReference type="InterPro" id="IPR004360">
    <property type="entry name" value="Glyas_Fos-R_dOase_dom"/>
</dbReference>
<dbReference type="RefSeq" id="WP_160938351.1">
    <property type="nucleotide sequence ID" value="NZ_SNVJ01000016.1"/>
</dbReference>
<comment type="cofactor">
    <cofactor evidence="5">
        <name>Fe cation</name>
        <dbReference type="ChEBI" id="CHEBI:24875"/>
    </cofactor>
    <text evidence="5">Binds 1 Fe cation per subunit.</text>
</comment>
<dbReference type="FunFam" id="3.10.180.10:FF:000007">
    <property type="entry name" value="4-hydroxyphenylpyruvate dioxygenase"/>
    <property type="match status" value="1"/>
</dbReference>
<name>A0A845BFR8_9PROT</name>
<dbReference type="EC" id="1.13.11.27" evidence="7"/>
<accession>A0A845BFR8</accession>
<comment type="similarity">
    <text evidence="1">Belongs to the 4HPPD family.</text>
</comment>
<dbReference type="PROSITE" id="PS51819">
    <property type="entry name" value="VOC"/>
    <property type="match status" value="2"/>
</dbReference>
<keyword evidence="7" id="KW-0670">Pyruvate</keyword>
<feature type="binding site" evidence="5">
    <location>
        <position position="172"/>
    </location>
    <ligand>
        <name>Fe cation</name>
        <dbReference type="ChEBI" id="CHEBI:24875"/>
    </ligand>
</feature>
<dbReference type="Gene3D" id="3.10.180.10">
    <property type="entry name" value="2,3-Dihydroxybiphenyl 1,2-Dioxygenase, domain 1"/>
    <property type="match status" value="2"/>
</dbReference>
<evidence type="ECO:0000313" key="7">
    <source>
        <dbReference type="EMBL" id="MXP64940.1"/>
    </source>
</evidence>
<evidence type="ECO:0000256" key="2">
    <source>
        <dbReference type="ARBA" id="ARBA00022723"/>
    </source>
</evidence>
<feature type="domain" description="VOC" evidence="6">
    <location>
        <begin position="169"/>
        <end position="301"/>
    </location>
</feature>
<dbReference type="InterPro" id="IPR041736">
    <property type="entry name" value="4OHPhenylPyrv_dOase_N"/>
</dbReference>
<keyword evidence="4 5" id="KW-0408">Iron</keyword>
<evidence type="ECO:0000256" key="3">
    <source>
        <dbReference type="ARBA" id="ARBA00022737"/>
    </source>
</evidence>
<keyword evidence="7" id="KW-0223">Dioxygenase</keyword>
<keyword evidence="8" id="KW-1185">Reference proteome</keyword>
<dbReference type="Pfam" id="PF14696">
    <property type="entry name" value="Glyoxalase_5"/>
    <property type="match status" value="1"/>
</dbReference>
<dbReference type="InterPro" id="IPR005956">
    <property type="entry name" value="4OHPhenylPyrv_dOase"/>
</dbReference>
<dbReference type="EMBL" id="SNVJ01000016">
    <property type="protein sequence ID" value="MXP64940.1"/>
    <property type="molecule type" value="Genomic_DNA"/>
</dbReference>
<reference evidence="7 8" key="1">
    <citation type="submission" date="2019-03" db="EMBL/GenBank/DDBJ databases">
        <title>Roseomonas sp. a novel Roseomonas species isolated from Sea whip Gorgonian.</title>
        <authorList>
            <person name="Li F."/>
            <person name="Pan X."/>
            <person name="Huang S."/>
            <person name="Li Z."/>
            <person name="Meng B."/>
        </authorList>
    </citation>
    <scope>NUCLEOTIDE SEQUENCE [LARGE SCALE GENOMIC DNA]</scope>
    <source>
        <strain evidence="7 8">M0104</strain>
    </source>
</reference>
<dbReference type="CDD" id="cd07250">
    <property type="entry name" value="HPPD_C_like"/>
    <property type="match status" value="1"/>
</dbReference>
<dbReference type="Pfam" id="PF00903">
    <property type="entry name" value="Glyoxalase"/>
    <property type="match status" value="1"/>
</dbReference>
<gene>
    <name evidence="7" type="primary">hppD</name>
    <name evidence="7" type="ORF">E0493_16440</name>
</gene>